<name>A0A6J5T223_9CAUD</name>
<sequence length="282" mass="33206">MAQHSNYWSCSALADWLRGTPKPTAETSTGWRDWKKAAKFAHPVRYWMADEALDYIQDFVTWPVRKLYDIKYYINNRWVSKTHQLTAHPRNIKPGHWQDVGSRFLPCLFNELVDFVEIETASMHIACDTEAREKYAAPFWANGWWRWRIWRCPEAGLAHLDWAMTLKSDDTWGMDKEDPNFGKPTQQAESAKEIKELYIWWIKIVPSRPDVYDASGWSAHCATRRGKSEDDGIFSSLEDQTDEERAVTRSLLDKMHEMESMYLAEDTEMLCRLIRVRDSLWT</sequence>
<evidence type="ECO:0000313" key="2">
    <source>
        <dbReference type="EMBL" id="CAB4165532.1"/>
    </source>
</evidence>
<dbReference type="EMBL" id="LR796758">
    <property type="protein sequence ID" value="CAB4163806.1"/>
    <property type="molecule type" value="Genomic_DNA"/>
</dbReference>
<protein>
    <submittedName>
        <fullName evidence="4">Uncharacterized protein</fullName>
    </submittedName>
</protein>
<organism evidence="4">
    <name type="scientific">uncultured Caudovirales phage</name>
    <dbReference type="NCBI Taxonomy" id="2100421"/>
    <lineage>
        <taxon>Viruses</taxon>
        <taxon>Duplodnaviria</taxon>
        <taxon>Heunggongvirae</taxon>
        <taxon>Uroviricota</taxon>
        <taxon>Caudoviricetes</taxon>
        <taxon>Peduoviridae</taxon>
        <taxon>Maltschvirus</taxon>
        <taxon>Maltschvirus maltsch</taxon>
    </lineage>
</organism>
<evidence type="ECO:0000313" key="3">
    <source>
        <dbReference type="EMBL" id="CAB4186816.1"/>
    </source>
</evidence>
<gene>
    <name evidence="3" type="ORF">UFOVP1146_162</name>
    <name evidence="4" type="ORF">UFOVP1638_403</name>
    <name evidence="1" type="ORF">UFOVP812_75</name>
    <name evidence="2" type="ORF">UFOVP818_68</name>
</gene>
<dbReference type="EMBL" id="LR796776">
    <property type="protein sequence ID" value="CAB4165532.1"/>
    <property type="molecule type" value="Genomic_DNA"/>
</dbReference>
<proteinExistence type="predicted"/>
<dbReference type="EMBL" id="LR797502">
    <property type="protein sequence ID" value="CAB4221580.1"/>
    <property type="molecule type" value="Genomic_DNA"/>
</dbReference>
<dbReference type="EMBL" id="LR797099">
    <property type="protein sequence ID" value="CAB4186816.1"/>
    <property type="molecule type" value="Genomic_DNA"/>
</dbReference>
<accession>A0A6J5T223</accession>
<evidence type="ECO:0000313" key="4">
    <source>
        <dbReference type="EMBL" id="CAB4221580.1"/>
    </source>
</evidence>
<reference evidence="4" key="1">
    <citation type="submission" date="2020-05" db="EMBL/GenBank/DDBJ databases">
        <authorList>
            <person name="Chiriac C."/>
            <person name="Salcher M."/>
            <person name="Ghai R."/>
            <person name="Kavagutti S V."/>
        </authorList>
    </citation>
    <scope>NUCLEOTIDE SEQUENCE</scope>
</reference>
<evidence type="ECO:0000313" key="1">
    <source>
        <dbReference type="EMBL" id="CAB4163806.1"/>
    </source>
</evidence>